<feature type="compositionally biased region" description="Pro residues" evidence="3">
    <location>
        <begin position="422"/>
        <end position="438"/>
    </location>
</feature>
<dbReference type="AlphaFoldDB" id="A0A0N1N4M9"/>
<evidence type="ECO:0000256" key="3">
    <source>
        <dbReference type="SAM" id="MobiDB-lite"/>
    </source>
</evidence>
<dbReference type="EMBL" id="LGSZ01000019">
    <property type="protein sequence ID" value="KPH82553.1"/>
    <property type="molecule type" value="Genomic_DNA"/>
</dbReference>
<proteinExistence type="predicted"/>
<dbReference type="PANTHER" id="PTHR31250:SF27">
    <property type="entry name" value="IQ DOMAIN-CONTAINING PROTEIN IQM5"/>
    <property type="match status" value="1"/>
</dbReference>
<reference evidence="4 5" key="1">
    <citation type="submission" date="2015-07" db="EMBL/GenBank/DDBJ databases">
        <title>Whole genome sequencing of Bosea vaviloviae isolated from cave pool.</title>
        <authorList>
            <person name="Tan N.E.H."/>
            <person name="Lee Y.P."/>
            <person name="Gan H.M."/>
            <person name="Barton H."/>
            <person name="Savka M.A."/>
        </authorList>
    </citation>
    <scope>NUCLEOTIDE SEQUENCE [LARGE SCALE GENOMIC DNA]</scope>
    <source>
        <strain evidence="4 5">SD260</strain>
    </source>
</reference>
<comment type="caution">
    <text evidence="4">The sequence shown here is derived from an EMBL/GenBank/DDBJ whole genome shotgun (WGS) entry which is preliminary data.</text>
</comment>
<accession>A0A0N1N4M9</accession>
<evidence type="ECO:0000256" key="2">
    <source>
        <dbReference type="ARBA" id="ARBA00022490"/>
    </source>
</evidence>
<protein>
    <submittedName>
        <fullName evidence="4">Uncharacterized protein</fullName>
    </submittedName>
</protein>
<keyword evidence="5" id="KW-1185">Reference proteome</keyword>
<name>A0A0N1N4M9_9HYPH</name>
<organism evidence="4 5">
    <name type="scientific">Bosea vaviloviae</name>
    <dbReference type="NCBI Taxonomy" id="1526658"/>
    <lineage>
        <taxon>Bacteria</taxon>
        <taxon>Pseudomonadati</taxon>
        <taxon>Pseudomonadota</taxon>
        <taxon>Alphaproteobacteria</taxon>
        <taxon>Hyphomicrobiales</taxon>
        <taxon>Boseaceae</taxon>
        <taxon>Bosea</taxon>
    </lineage>
</organism>
<dbReference type="OrthoDB" id="8432644at2"/>
<keyword evidence="2" id="KW-0963">Cytoplasm</keyword>
<comment type="subcellular location">
    <subcellularLocation>
        <location evidence="1">Cytoplasm</location>
    </subcellularLocation>
</comment>
<dbReference type="RefSeq" id="WP_054207663.1">
    <property type="nucleotide sequence ID" value="NZ_LGSZ01000019.1"/>
</dbReference>
<evidence type="ECO:0000256" key="1">
    <source>
        <dbReference type="ARBA" id="ARBA00004496"/>
    </source>
</evidence>
<evidence type="ECO:0000313" key="5">
    <source>
        <dbReference type="Proteomes" id="UP000037822"/>
    </source>
</evidence>
<feature type="region of interest" description="Disordered" evidence="3">
    <location>
        <begin position="400"/>
        <end position="438"/>
    </location>
</feature>
<gene>
    <name evidence="4" type="ORF">AE618_03530</name>
</gene>
<sequence>MATQAKVYRATPPLEQWKKDSAVSLARRSDDTILTRIDTLIDEYGKCQDGYVKIQLKADLFFTLDYWLKDVKRHSSMNKGRTPAIYGLYQFTAETLAQSLGTTVNVLPEYLERHFGRRLSYHGEHLDVLGQAAIYLSRAEVDKYRLTFRKGKAYMFTWPGKGIEGAEKNAGALSLVLADSSTATSPVFNKSANWGGFAMSMGRELYMARHHCRKGFGDEGNFYHSSYLAGEPVLCAGTIKMKNGIIAEVCNDSGHYRPDARNFIGFLQTLQMHGVNIASVVVGDYSGALRANGHHFLAAQGNWARAALTGQASVFAANENAKASYGGEKRHEQQIIARMYREAVAAGLAGESREERQYFCERLQGFIKVGANGATNQPFAPFVNTTWMMQAIDRFYRPAPAPIHQKLPPPPVPARQPMVPGRNPPPPPKPGPRLPPRP</sequence>
<dbReference type="Proteomes" id="UP000037822">
    <property type="component" value="Unassembled WGS sequence"/>
</dbReference>
<evidence type="ECO:0000313" key="4">
    <source>
        <dbReference type="EMBL" id="KPH82553.1"/>
    </source>
</evidence>
<dbReference type="GO" id="GO:0005737">
    <property type="term" value="C:cytoplasm"/>
    <property type="evidence" value="ECO:0007669"/>
    <property type="project" value="UniProtKB-SubCell"/>
</dbReference>
<dbReference type="InterPro" id="IPR044159">
    <property type="entry name" value="IQM"/>
</dbReference>
<dbReference type="PATRIC" id="fig|1526658.3.peg.1315"/>
<dbReference type="PANTHER" id="PTHR31250">
    <property type="entry name" value="IQ DOMAIN-CONTAINING PROTEIN IQM3"/>
    <property type="match status" value="1"/>
</dbReference>